<name>E4YXJ9_OIKDI</name>
<reference evidence="1" key="1">
    <citation type="journal article" date="2010" name="Science">
        <title>Plasticity of animal genome architecture unmasked by rapid evolution of a pelagic tunicate.</title>
        <authorList>
            <person name="Denoeud F."/>
            <person name="Henriet S."/>
            <person name="Mungpakdee S."/>
            <person name="Aury J.M."/>
            <person name="Da Silva C."/>
            <person name="Brinkmann H."/>
            <person name="Mikhaleva J."/>
            <person name="Olsen L.C."/>
            <person name="Jubin C."/>
            <person name="Canestro C."/>
            <person name="Bouquet J.M."/>
            <person name="Danks G."/>
            <person name="Poulain J."/>
            <person name="Campsteijn C."/>
            <person name="Adamski M."/>
            <person name="Cross I."/>
            <person name="Yadetie F."/>
            <person name="Muffato M."/>
            <person name="Louis A."/>
            <person name="Butcher S."/>
            <person name="Tsagkogeorga G."/>
            <person name="Konrad A."/>
            <person name="Singh S."/>
            <person name="Jensen M.F."/>
            <person name="Cong E.H."/>
            <person name="Eikeseth-Otteraa H."/>
            <person name="Noel B."/>
            <person name="Anthouard V."/>
            <person name="Porcel B.M."/>
            <person name="Kachouri-Lafond R."/>
            <person name="Nishino A."/>
            <person name="Ugolini M."/>
            <person name="Chourrout P."/>
            <person name="Nishida H."/>
            <person name="Aasland R."/>
            <person name="Huzurbazar S."/>
            <person name="Westhof E."/>
            <person name="Delsuc F."/>
            <person name="Lehrach H."/>
            <person name="Reinhardt R."/>
            <person name="Weissenbach J."/>
            <person name="Roy S.W."/>
            <person name="Artiguenave F."/>
            <person name="Postlethwait J.H."/>
            <person name="Manak J.R."/>
            <person name="Thompson E.M."/>
            <person name="Jaillon O."/>
            <person name="Du Pasquier L."/>
            <person name="Boudinot P."/>
            <person name="Liberles D.A."/>
            <person name="Volff J.N."/>
            <person name="Philippe H."/>
            <person name="Lenhard B."/>
            <person name="Roest Crollius H."/>
            <person name="Wincker P."/>
            <person name="Chourrout D."/>
        </authorList>
    </citation>
    <scope>NUCLEOTIDE SEQUENCE [LARGE SCALE GENOMIC DNA]</scope>
</reference>
<proteinExistence type="predicted"/>
<evidence type="ECO:0000313" key="1">
    <source>
        <dbReference type="EMBL" id="CBY40182.1"/>
    </source>
</evidence>
<dbReference type="EMBL" id="FN655810">
    <property type="protein sequence ID" value="CBY40182.1"/>
    <property type="molecule type" value="Genomic_DNA"/>
</dbReference>
<feature type="non-terminal residue" evidence="1">
    <location>
        <position position="1"/>
    </location>
</feature>
<gene>
    <name evidence="1" type="ORF">GSOID_T00022158001</name>
</gene>
<protein>
    <submittedName>
        <fullName evidence="1">Uncharacterized protein</fullName>
    </submittedName>
</protein>
<sequence length="11" mass="1401">RKQKRVISEEQ</sequence>
<organism evidence="1">
    <name type="scientific">Oikopleura dioica</name>
    <name type="common">Tunicate</name>
    <dbReference type="NCBI Taxonomy" id="34765"/>
    <lineage>
        <taxon>Eukaryota</taxon>
        <taxon>Metazoa</taxon>
        <taxon>Chordata</taxon>
        <taxon>Tunicata</taxon>
        <taxon>Appendicularia</taxon>
        <taxon>Copelata</taxon>
        <taxon>Oikopleuridae</taxon>
        <taxon>Oikopleura</taxon>
    </lineage>
</organism>
<accession>E4YXJ9</accession>
<dbReference type="Proteomes" id="UP000011014">
    <property type="component" value="Unassembled WGS sequence"/>
</dbReference>